<dbReference type="STRING" id="91626.A0A0C9LYW4"/>
<keyword evidence="3" id="KW-0271">Exosome</keyword>
<dbReference type="Proteomes" id="UP000053815">
    <property type="component" value="Unassembled WGS sequence"/>
</dbReference>
<dbReference type="PROSITE" id="PS01175">
    <property type="entry name" value="RIBONUCLEASE_II"/>
    <property type="match status" value="1"/>
</dbReference>
<dbReference type="AlphaFoldDB" id="A0A0C9LYW4"/>
<dbReference type="OrthoDB" id="2251664at2759"/>
<evidence type="ECO:0000313" key="8">
    <source>
        <dbReference type="EMBL" id="GAN11405.1"/>
    </source>
</evidence>
<dbReference type="GO" id="GO:0006402">
    <property type="term" value="P:mRNA catabolic process"/>
    <property type="evidence" value="ECO:0007669"/>
    <property type="project" value="TreeGrafter"/>
</dbReference>
<dbReference type="Pfam" id="PF00773">
    <property type="entry name" value="RNB"/>
    <property type="match status" value="1"/>
</dbReference>
<dbReference type="GO" id="GO:0003723">
    <property type="term" value="F:RNA binding"/>
    <property type="evidence" value="ECO:0007669"/>
    <property type="project" value="InterPro"/>
</dbReference>
<keyword evidence="4" id="KW-0460">Magnesium</keyword>
<dbReference type="InterPro" id="IPR022966">
    <property type="entry name" value="RNase_II/R_CS"/>
</dbReference>
<evidence type="ECO:0000256" key="1">
    <source>
        <dbReference type="ARBA" id="ARBA00001946"/>
    </source>
</evidence>
<accession>A0A0C9LYW4</accession>
<dbReference type="Pfam" id="PF17215">
    <property type="entry name" value="Rrp44_S1"/>
    <property type="match status" value="1"/>
</dbReference>
<evidence type="ECO:0000313" key="9">
    <source>
        <dbReference type="Proteomes" id="UP000053815"/>
    </source>
</evidence>
<evidence type="ECO:0000256" key="3">
    <source>
        <dbReference type="ARBA" id="ARBA00022835"/>
    </source>
</evidence>
<evidence type="ECO:0000259" key="6">
    <source>
        <dbReference type="Pfam" id="PF00773"/>
    </source>
</evidence>
<reference evidence="8" key="1">
    <citation type="submission" date="2014-09" db="EMBL/GenBank/DDBJ databases">
        <title>Draft genome sequence of an oleaginous Mucoromycotina fungus Mucor ambiguus NBRC6742.</title>
        <authorList>
            <person name="Takeda I."/>
            <person name="Yamane N."/>
            <person name="Morita T."/>
            <person name="Tamano K."/>
            <person name="Machida M."/>
            <person name="Baker S."/>
            <person name="Koike H."/>
        </authorList>
    </citation>
    <scope>NUCLEOTIDE SEQUENCE</scope>
    <source>
        <strain evidence="8">NBRC 6742</strain>
    </source>
</reference>
<dbReference type="InterPro" id="IPR033770">
    <property type="entry name" value="RRP44_S1"/>
</dbReference>
<dbReference type="InterPro" id="IPR001900">
    <property type="entry name" value="RNase_II/R"/>
</dbReference>
<evidence type="ECO:0000256" key="4">
    <source>
        <dbReference type="ARBA" id="ARBA00022842"/>
    </source>
</evidence>
<name>A0A0C9LYW4_9FUNG</name>
<keyword evidence="9" id="KW-1185">Reference proteome</keyword>
<dbReference type="InterPro" id="IPR012340">
    <property type="entry name" value="NA-bd_OB-fold"/>
</dbReference>
<evidence type="ECO:0000259" key="7">
    <source>
        <dbReference type="Pfam" id="PF17215"/>
    </source>
</evidence>
<evidence type="ECO:0000256" key="5">
    <source>
        <dbReference type="SAM" id="MobiDB-lite"/>
    </source>
</evidence>
<evidence type="ECO:0000256" key="2">
    <source>
        <dbReference type="ARBA" id="ARBA00016366"/>
    </source>
</evidence>
<dbReference type="Gene3D" id="2.40.50.140">
    <property type="entry name" value="Nucleic acid-binding proteins"/>
    <property type="match status" value="1"/>
</dbReference>
<sequence length="387" mass="43531">MEIHGLVAEAMILANASVGKRIYDGFKDAAILRHHPPPTQGQFERLVKAARSRGFAVDFSTNKALAKSLEAISLGCKDDPEIAKLLKTMATVAMNEAGYISSGHYPVNQYYHYGLALEFYTHFTSPIRRYADVIAHRQLLMCVEDSTTVMDTKVRGSVMFKDATIADICDNLNLKSRESKFAQRDSTELFQSLYVLQHTSNEATLIERGVISEIRSNGFYVFVPRLGLKGPVYLKDKDGQPQVPLSLISGKKSDETIPNCSIEVNMPTSISAHSADLPHPIEFNLFDSVRVSLKLRKSHAHRHMVYMTLVDLEHVEANGKNDINRTVPRMTNAEMMHAIEVEEEASRESEPNKKVTSRKKKKNNASMYQVLERFRKLAIIENTSVNE</sequence>
<gene>
    <name evidence="8" type="ORF">MAM1_0583c10967</name>
</gene>
<dbReference type="PANTHER" id="PTHR23355">
    <property type="entry name" value="RIBONUCLEASE"/>
    <property type="match status" value="1"/>
</dbReference>
<feature type="region of interest" description="Disordered" evidence="5">
    <location>
        <begin position="342"/>
        <end position="365"/>
    </location>
</feature>
<feature type="domain" description="RNB" evidence="6">
    <location>
        <begin position="3"/>
        <end position="143"/>
    </location>
</feature>
<protein>
    <recommendedName>
        <fullName evidence="2">DIS3-like exonuclease 1</fullName>
    </recommendedName>
</protein>
<dbReference type="PANTHER" id="PTHR23355:SF30">
    <property type="entry name" value="DIS3-LIKE EXONUCLEASE 1"/>
    <property type="match status" value="1"/>
</dbReference>
<comment type="cofactor">
    <cofactor evidence="1">
        <name>Mg(2+)</name>
        <dbReference type="ChEBI" id="CHEBI:18420"/>
    </cofactor>
</comment>
<feature type="domain" description="Exosome complex exonuclease RRP44 S1" evidence="7">
    <location>
        <begin position="207"/>
        <end position="300"/>
    </location>
</feature>
<organism evidence="8">
    <name type="scientific">Mucor ambiguus</name>
    <dbReference type="NCBI Taxonomy" id="91626"/>
    <lineage>
        <taxon>Eukaryota</taxon>
        <taxon>Fungi</taxon>
        <taxon>Fungi incertae sedis</taxon>
        <taxon>Mucoromycota</taxon>
        <taxon>Mucoromycotina</taxon>
        <taxon>Mucoromycetes</taxon>
        <taxon>Mucorales</taxon>
        <taxon>Mucorineae</taxon>
        <taxon>Mucoraceae</taxon>
        <taxon>Mucor</taxon>
    </lineage>
</organism>
<dbReference type="InterPro" id="IPR050180">
    <property type="entry name" value="RNR_Ribonuclease"/>
</dbReference>
<proteinExistence type="predicted"/>
<dbReference type="EMBL" id="DF836872">
    <property type="protein sequence ID" value="GAN11405.1"/>
    <property type="molecule type" value="Genomic_DNA"/>
</dbReference>
<dbReference type="SUPFAM" id="SSF50249">
    <property type="entry name" value="Nucleic acid-binding proteins"/>
    <property type="match status" value="2"/>
</dbReference>
<dbReference type="GO" id="GO:0000178">
    <property type="term" value="C:exosome (RNase complex)"/>
    <property type="evidence" value="ECO:0007669"/>
    <property type="project" value="UniProtKB-KW"/>
</dbReference>
<feature type="compositionally biased region" description="Basic and acidic residues" evidence="5">
    <location>
        <begin position="342"/>
        <end position="353"/>
    </location>
</feature>
<dbReference type="GO" id="GO:0000175">
    <property type="term" value="F:3'-5'-RNA exonuclease activity"/>
    <property type="evidence" value="ECO:0007669"/>
    <property type="project" value="TreeGrafter"/>
</dbReference>